<reference evidence="2 3" key="1">
    <citation type="submission" date="2016-10" db="EMBL/GenBank/DDBJ databases">
        <authorList>
            <person name="de Groot N.N."/>
        </authorList>
    </citation>
    <scope>NUCLEOTIDE SEQUENCE [LARGE SCALE GENOMIC DNA]</scope>
    <source>
        <strain evidence="2 3">RK1</strain>
    </source>
</reference>
<dbReference type="STRING" id="1477437.SAMN05444682_11646"/>
<dbReference type="OrthoDB" id="9795736at2"/>
<dbReference type="RefSeq" id="WP_090632339.1">
    <property type="nucleotide sequence ID" value="NZ_FOQO01000016.1"/>
</dbReference>
<dbReference type="EMBL" id="FOQO01000016">
    <property type="protein sequence ID" value="SFJ92637.1"/>
    <property type="molecule type" value="Genomic_DNA"/>
</dbReference>
<gene>
    <name evidence="2" type="ORF">SAMN05444682_11646</name>
</gene>
<proteinExistence type="predicted"/>
<keyword evidence="1" id="KW-1133">Transmembrane helix</keyword>
<sequence>MKSSKTWHEQHESDCSPGDRIADKVTNVLGSWKFIIIQTAAVLTWAGINLIAFFSHWDPFPFVLLNLLFSVQSAYAAPIIMMAQNRQSARDRIQAYDDYRTNLEAKEEIEELQVRLSRIETDKLDKIITILQDIKVERGHSTK</sequence>
<dbReference type="Pfam" id="PF06210">
    <property type="entry name" value="DUF1003"/>
    <property type="match status" value="1"/>
</dbReference>
<dbReference type="PANTHER" id="PTHR41386">
    <property type="entry name" value="INTEGRAL MEMBRANE PROTEIN-RELATED"/>
    <property type="match status" value="1"/>
</dbReference>
<evidence type="ECO:0000256" key="1">
    <source>
        <dbReference type="SAM" id="Phobius"/>
    </source>
</evidence>
<feature type="transmembrane region" description="Helical" evidence="1">
    <location>
        <begin position="34"/>
        <end position="54"/>
    </location>
</feature>
<organism evidence="2 3">
    <name type="scientific">Parapedobacter indicus</name>
    <dbReference type="NCBI Taxonomy" id="1477437"/>
    <lineage>
        <taxon>Bacteria</taxon>
        <taxon>Pseudomonadati</taxon>
        <taxon>Bacteroidota</taxon>
        <taxon>Sphingobacteriia</taxon>
        <taxon>Sphingobacteriales</taxon>
        <taxon>Sphingobacteriaceae</taxon>
        <taxon>Parapedobacter</taxon>
    </lineage>
</organism>
<dbReference type="PANTHER" id="PTHR41386:SF1">
    <property type="entry name" value="MEMBRANE PROTEIN"/>
    <property type="match status" value="1"/>
</dbReference>
<evidence type="ECO:0000313" key="3">
    <source>
        <dbReference type="Proteomes" id="UP000198670"/>
    </source>
</evidence>
<keyword evidence="1" id="KW-0472">Membrane</keyword>
<dbReference type="AlphaFoldDB" id="A0A1I3VEK5"/>
<keyword evidence="1" id="KW-0812">Transmembrane</keyword>
<protein>
    <recommendedName>
        <fullName evidence="4">DUF1003 domain-containing protein</fullName>
    </recommendedName>
</protein>
<evidence type="ECO:0008006" key="4">
    <source>
        <dbReference type="Google" id="ProtNLM"/>
    </source>
</evidence>
<keyword evidence="3" id="KW-1185">Reference proteome</keyword>
<accession>A0A1I3VEK5</accession>
<feature type="transmembrane region" description="Helical" evidence="1">
    <location>
        <begin position="60"/>
        <end position="83"/>
    </location>
</feature>
<evidence type="ECO:0000313" key="2">
    <source>
        <dbReference type="EMBL" id="SFJ92637.1"/>
    </source>
</evidence>
<name>A0A1I3VEK5_9SPHI</name>
<dbReference type="InterPro" id="IPR010406">
    <property type="entry name" value="DUF1003"/>
</dbReference>
<dbReference type="Proteomes" id="UP000198670">
    <property type="component" value="Unassembled WGS sequence"/>
</dbReference>